<dbReference type="AlphaFoldDB" id="A0A2A4JHZ2"/>
<accession>A0A2A4JHZ2</accession>
<name>A0A2A4JHZ2_HELVI</name>
<comment type="caution">
    <text evidence="1">The sequence shown here is derived from an EMBL/GenBank/DDBJ whole genome shotgun (WGS) entry which is preliminary data.</text>
</comment>
<dbReference type="EMBL" id="NWSH01001500">
    <property type="protein sequence ID" value="PCG71053.1"/>
    <property type="molecule type" value="Genomic_DNA"/>
</dbReference>
<organism evidence="1">
    <name type="scientific">Heliothis virescens</name>
    <name type="common">Tobacco budworm moth</name>
    <dbReference type="NCBI Taxonomy" id="7102"/>
    <lineage>
        <taxon>Eukaryota</taxon>
        <taxon>Metazoa</taxon>
        <taxon>Ecdysozoa</taxon>
        <taxon>Arthropoda</taxon>
        <taxon>Hexapoda</taxon>
        <taxon>Insecta</taxon>
        <taxon>Pterygota</taxon>
        <taxon>Neoptera</taxon>
        <taxon>Endopterygota</taxon>
        <taxon>Lepidoptera</taxon>
        <taxon>Glossata</taxon>
        <taxon>Ditrysia</taxon>
        <taxon>Noctuoidea</taxon>
        <taxon>Noctuidae</taxon>
        <taxon>Heliothinae</taxon>
        <taxon>Heliothis</taxon>
    </lineage>
</organism>
<sequence>MSEIFHSSCYTSRTSGYKYRTLSTNTGDRKTRDSRDDSAYERKFRELRKAILSRVDKEVNRTHKARQTIMDKFTKLDAKIDSMLELQNTVSVFRQDLLAVGNTIVDILDKVERLESFNSRSESFQSQITNLRFRAPIAEEKEDQDSIVTHI</sequence>
<reference evidence="1" key="1">
    <citation type="submission" date="2017-09" db="EMBL/GenBank/DDBJ databases">
        <title>Contemporary evolution of a Lepidopteran species, Heliothis virescens, in response to modern agricultural practices.</title>
        <authorList>
            <person name="Fritz M.L."/>
            <person name="Deyonke A.M."/>
            <person name="Papanicolaou A."/>
            <person name="Micinski S."/>
            <person name="Westbrook J."/>
            <person name="Gould F."/>
        </authorList>
    </citation>
    <scope>NUCLEOTIDE SEQUENCE [LARGE SCALE GENOMIC DNA]</scope>
    <source>
        <strain evidence="1">HvINT-</strain>
        <tissue evidence="1">Whole body</tissue>
    </source>
</reference>
<proteinExistence type="predicted"/>
<protein>
    <submittedName>
        <fullName evidence="1">Uncharacterized protein</fullName>
    </submittedName>
</protein>
<gene>
    <name evidence="1" type="ORF">B5V51_2299</name>
</gene>
<evidence type="ECO:0000313" key="1">
    <source>
        <dbReference type="EMBL" id="PCG71053.1"/>
    </source>
</evidence>